<proteinExistence type="predicted"/>
<evidence type="ECO:0008006" key="4">
    <source>
        <dbReference type="Google" id="ProtNLM"/>
    </source>
</evidence>
<feature type="region of interest" description="Disordered" evidence="1">
    <location>
        <begin position="408"/>
        <end position="525"/>
    </location>
</feature>
<feature type="compositionally biased region" description="Polar residues" evidence="1">
    <location>
        <begin position="504"/>
        <end position="515"/>
    </location>
</feature>
<dbReference type="OrthoDB" id="527344at2759"/>
<gene>
    <name evidence="2" type="ORF">D9611_004375</name>
</gene>
<dbReference type="GO" id="GO:0005634">
    <property type="term" value="C:nucleus"/>
    <property type="evidence" value="ECO:0007669"/>
    <property type="project" value="TreeGrafter"/>
</dbReference>
<accession>A0A8H5F640</accession>
<keyword evidence="3" id="KW-1185">Reference proteome</keyword>
<dbReference type="InterPro" id="IPR036866">
    <property type="entry name" value="RibonucZ/Hydroxyglut_hydro"/>
</dbReference>
<feature type="compositionally biased region" description="Basic and acidic residues" evidence="1">
    <location>
        <begin position="421"/>
        <end position="432"/>
    </location>
</feature>
<name>A0A8H5F640_9AGAR</name>
<sequence length="525" mass="57078">MFFLSLKLSLRRPINTHFRGYTSFSGSNMARQQMSLMFLGTASGGGPSDTRNCSSLICDFVANGDLWLVDCAEGTIRQFANQPQQGFRYKAHRVNKMFITHLHADHIMGIVPFLRGVLGIPEAGATPAYSSIPTTPKLEIYGPAGLRTFVRQIMKMTFTSTAETYAVHELLHTGDVATPCDLPESPKFDQNISDQNVMHVSETPGTDIWADKDGFWREIAGDMGKNSNHSERSEVLVDAGPIQHRAPCLGYVFRETGPSTRKVVILGDTHDPSEIAPLCMNPSPVLLVHEATDAPIPSNADSEGRISKRDPAEVQRKAILRGHSTPGMAGAFAKEIDASALVLNHIGGRFPAPNSKNPNEPRATIMREIERQATEAWGAGRPAVAATDFLRVDIPVLGIATYSRMQQQGSAGYHGQQNRRPQYEPRAADTRHSQQPYQASGSRLPNSSSGKDAGVMGLPNRPPQQQQQQSSGRGRGQGPPRMPPQAPSTAMHPPGGTAPHHTDSANSSTSQPNSNPDRKRRRHGG</sequence>
<reference evidence="2 3" key="1">
    <citation type="journal article" date="2020" name="ISME J.">
        <title>Uncovering the hidden diversity of litter-decomposition mechanisms in mushroom-forming fungi.</title>
        <authorList>
            <person name="Floudas D."/>
            <person name="Bentzer J."/>
            <person name="Ahren D."/>
            <person name="Johansson T."/>
            <person name="Persson P."/>
            <person name="Tunlid A."/>
        </authorList>
    </citation>
    <scope>NUCLEOTIDE SEQUENCE [LARGE SCALE GENOMIC DNA]</scope>
    <source>
        <strain evidence="2 3">CBS 175.51</strain>
    </source>
</reference>
<dbReference type="EMBL" id="JAACJK010000164">
    <property type="protein sequence ID" value="KAF5324912.1"/>
    <property type="molecule type" value="Genomic_DNA"/>
</dbReference>
<organism evidence="2 3">
    <name type="scientific">Ephemerocybe angulata</name>
    <dbReference type="NCBI Taxonomy" id="980116"/>
    <lineage>
        <taxon>Eukaryota</taxon>
        <taxon>Fungi</taxon>
        <taxon>Dikarya</taxon>
        <taxon>Basidiomycota</taxon>
        <taxon>Agaricomycotina</taxon>
        <taxon>Agaricomycetes</taxon>
        <taxon>Agaricomycetidae</taxon>
        <taxon>Agaricales</taxon>
        <taxon>Agaricineae</taxon>
        <taxon>Psathyrellaceae</taxon>
        <taxon>Ephemerocybe</taxon>
    </lineage>
</organism>
<dbReference type="GO" id="GO:0042781">
    <property type="term" value="F:3'-tRNA processing endoribonuclease activity"/>
    <property type="evidence" value="ECO:0007669"/>
    <property type="project" value="TreeGrafter"/>
</dbReference>
<comment type="caution">
    <text evidence="2">The sequence shown here is derived from an EMBL/GenBank/DDBJ whole genome shotgun (WGS) entry which is preliminary data.</text>
</comment>
<dbReference type="PANTHER" id="PTHR46018">
    <property type="entry name" value="ZINC PHOSPHODIESTERASE ELAC PROTEIN 1"/>
    <property type="match status" value="1"/>
</dbReference>
<evidence type="ECO:0000313" key="3">
    <source>
        <dbReference type="Proteomes" id="UP000541558"/>
    </source>
</evidence>
<evidence type="ECO:0000313" key="2">
    <source>
        <dbReference type="EMBL" id="KAF5324912.1"/>
    </source>
</evidence>
<dbReference type="SUPFAM" id="SSF56281">
    <property type="entry name" value="Metallo-hydrolase/oxidoreductase"/>
    <property type="match status" value="1"/>
</dbReference>
<dbReference type="Pfam" id="PF23023">
    <property type="entry name" value="Anti-Pycsar_Apyc1"/>
    <property type="match status" value="1"/>
</dbReference>
<dbReference type="Gene3D" id="3.60.15.10">
    <property type="entry name" value="Ribonuclease Z/Hydroxyacylglutathione hydrolase-like"/>
    <property type="match status" value="1"/>
</dbReference>
<evidence type="ECO:0000256" key="1">
    <source>
        <dbReference type="SAM" id="MobiDB-lite"/>
    </source>
</evidence>
<protein>
    <recommendedName>
        <fullName evidence="4">Metallo-beta-lactamase domain-containing protein</fullName>
    </recommendedName>
</protein>
<dbReference type="PANTHER" id="PTHR46018:SF2">
    <property type="entry name" value="ZINC PHOSPHODIESTERASE ELAC PROTEIN 1"/>
    <property type="match status" value="1"/>
</dbReference>
<dbReference type="Proteomes" id="UP000541558">
    <property type="component" value="Unassembled WGS sequence"/>
</dbReference>
<feature type="compositionally biased region" description="Low complexity" evidence="1">
    <location>
        <begin position="463"/>
        <end position="472"/>
    </location>
</feature>
<dbReference type="AlphaFoldDB" id="A0A8H5F640"/>
<feature type="compositionally biased region" description="Polar residues" evidence="1">
    <location>
        <begin position="408"/>
        <end position="420"/>
    </location>
</feature>
<feature type="compositionally biased region" description="Polar residues" evidence="1">
    <location>
        <begin position="433"/>
        <end position="450"/>
    </location>
</feature>